<dbReference type="InterPro" id="IPR012925">
    <property type="entry name" value="TipAS_dom"/>
</dbReference>
<dbReference type="Gene3D" id="1.10.1660.10">
    <property type="match status" value="1"/>
</dbReference>
<dbReference type="Pfam" id="PF07739">
    <property type="entry name" value="TipAS"/>
    <property type="match status" value="1"/>
</dbReference>
<comment type="caution">
    <text evidence="3">The sequence shown here is derived from an EMBL/GenBank/DDBJ whole genome shotgun (WGS) entry which is preliminary data.</text>
</comment>
<sequence length="305" mass="35531">MKTVKEVAALTGISVRTLQYYDEIGVFKPTALTEAGYRLYDEEALKTLQQILLFRELDFPLKEIKSIMTQKEYNQAEAFQKQKALLIKRRDRLNRLLTLLDKLEKGESCMEFEDFKLQSYLQLLEQFKAEHTEEIMQQWGSIAAFDEIIARLREHDADIAKTAVEYYGSIAAFTDAMKYNLEHFSENMEKLEHIKQQDYVKRNQQLMEELLQDVGRDPASTQVQQIIYEMQHLIPKEEACDSSPGMQHQKLLIDSYLHNEALIQQMDQRYGKGASSFMGKALRIYFDKEAAAKDKDKETANENSK</sequence>
<dbReference type="InterPro" id="IPR047057">
    <property type="entry name" value="MerR_fam"/>
</dbReference>
<organism evidence="3 4">
    <name type="scientific">Clostridium innocuum</name>
    <dbReference type="NCBI Taxonomy" id="1522"/>
    <lineage>
        <taxon>Bacteria</taxon>
        <taxon>Bacillati</taxon>
        <taxon>Bacillota</taxon>
        <taxon>Clostridia</taxon>
        <taxon>Eubacteriales</taxon>
        <taxon>Clostridiaceae</taxon>
        <taxon>Clostridium</taxon>
    </lineage>
</organism>
<dbReference type="AlphaFoldDB" id="A0A3E2VT58"/>
<evidence type="ECO:0000259" key="2">
    <source>
        <dbReference type="PROSITE" id="PS50937"/>
    </source>
</evidence>
<dbReference type="CDD" id="cd01106">
    <property type="entry name" value="HTH_TipAL-Mta"/>
    <property type="match status" value="1"/>
</dbReference>
<evidence type="ECO:0000313" key="3">
    <source>
        <dbReference type="EMBL" id="RGC14095.1"/>
    </source>
</evidence>
<evidence type="ECO:0000313" key="4">
    <source>
        <dbReference type="Proteomes" id="UP000260025"/>
    </source>
</evidence>
<dbReference type="Pfam" id="PF13411">
    <property type="entry name" value="MerR_1"/>
    <property type="match status" value="1"/>
</dbReference>
<proteinExistence type="predicted"/>
<dbReference type="RefSeq" id="WP_117443859.1">
    <property type="nucleotide sequence ID" value="NZ_JAJFEN010000019.1"/>
</dbReference>
<feature type="domain" description="HTH merR-type" evidence="2">
    <location>
        <begin position="1"/>
        <end position="70"/>
    </location>
</feature>
<dbReference type="GO" id="GO:0003700">
    <property type="term" value="F:DNA-binding transcription factor activity"/>
    <property type="evidence" value="ECO:0007669"/>
    <property type="project" value="InterPro"/>
</dbReference>
<dbReference type="Proteomes" id="UP000260025">
    <property type="component" value="Unassembled WGS sequence"/>
</dbReference>
<evidence type="ECO:0000256" key="1">
    <source>
        <dbReference type="ARBA" id="ARBA00023125"/>
    </source>
</evidence>
<dbReference type="InterPro" id="IPR000551">
    <property type="entry name" value="MerR-type_HTH_dom"/>
</dbReference>
<dbReference type="PROSITE" id="PS50937">
    <property type="entry name" value="HTH_MERR_2"/>
    <property type="match status" value="1"/>
</dbReference>
<gene>
    <name evidence="3" type="ORF">DXA38_14975</name>
</gene>
<dbReference type="EMBL" id="QVEV01000024">
    <property type="protein sequence ID" value="RGC14095.1"/>
    <property type="molecule type" value="Genomic_DNA"/>
</dbReference>
<name>A0A3E2VT58_CLOIN</name>
<dbReference type="SUPFAM" id="SSF46955">
    <property type="entry name" value="Putative DNA-binding domain"/>
    <property type="match status" value="1"/>
</dbReference>
<keyword evidence="1" id="KW-0238">DNA-binding</keyword>
<protein>
    <submittedName>
        <fullName evidence="3">MerR family transcriptional regulator</fullName>
    </submittedName>
</protein>
<reference evidence="3 4" key="1">
    <citation type="submission" date="2018-08" db="EMBL/GenBank/DDBJ databases">
        <title>A genome reference for cultivated species of the human gut microbiota.</title>
        <authorList>
            <person name="Zou Y."/>
            <person name="Xue W."/>
            <person name="Luo G."/>
        </authorList>
    </citation>
    <scope>NUCLEOTIDE SEQUENCE [LARGE SCALE GENOMIC DNA]</scope>
    <source>
        <strain evidence="3 4">OF01-2LB</strain>
    </source>
</reference>
<dbReference type="OrthoDB" id="9773308at2"/>
<dbReference type="PANTHER" id="PTHR30204:SF90">
    <property type="entry name" value="HTH-TYPE TRANSCRIPTIONAL ACTIVATOR MTA"/>
    <property type="match status" value="1"/>
</dbReference>
<dbReference type="GO" id="GO:0003677">
    <property type="term" value="F:DNA binding"/>
    <property type="evidence" value="ECO:0007669"/>
    <property type="project" value="UniProtKB-KW"/>
</dbReference>
<dbReference type="PANTHER" id="PTHR30204">
    <property type="entry name" value="REDOX-CYCLING DRUG-SENSING TRANSCRIPTIONAL ACTIVATOR SOXR"/>
    <property type="match status" value="1"/>
</dbReference>
<accession>A0A3E2VT58</accession>
<dbReference type="SMART" id="SM00422">
    <property type="entry name" value="HTH_MERR"/>
    <property type="match status" value="1"/>
</dbReference>
<dbReference type="InterPro" id="IPR009061">
    <property type="entry name" value="DNA-bd_dom_put_sf"/>
</dbReference>